<name>A0A2Z6ZS28_9LAMI</name>
<sequence length="87" mass="9759">MRDVAGRCRRGGAIQRALAGGWLLLMRRRLGYWSRDVVDEMRALAARWPCACRGRVRPCGARDFREAVAGRPPLRRSSGDVVTAEFS</sequence>
<reference evidence="1 2" key="1">
    <citation type="journal article" date="2015" name="Proc. Natl. Acad. Sci. U.S.A.">
        <title>The resurrection genome of Boea hygrometrica: A blueprint for survival of dehydration.</title>
        <authorList>
            <person name="Xiao L."/>
            <person name="Yang G."/>
            <person name="Zhang L."/>
            <person name="Yang X."/>
            <person name="Zhao S."/>
            <person name="Ji Z."/>
            <person name="Zhou Q."/>
            <person name="Hu M."/>
            <person name="Wang Y."/>
            <person name="Chen M."/>
            <person name="Xu Y."/>
            <person name="Jin H."/>
            <person name="Xiao X."/>
            <person name="Hu G."/>
            <person name="Bao F."/>
            <person name="Hu Y."/>
            <person name="Wan P."/>
            <person name="Li L."/>
            <person name="Deng X."/>
            <person name="Kuang T."/>
            <person name="Xiang C."/>
            <person name="Zhu J.K."/>
            <person name="Oliver M.J."/>
            <person name="He Y."/>
        </authorList>
    </citation>
    <scope>NUCLEOTIDE SEQUENCE [LARGE SCALE GENOMIC DNA]</scope>
    <source>
        <strain evidence="2">cv. XS01</strain>
    </source>
</reference>
<protein>
    <submittedName>
        <fullName evidence="1">Uncharacterized protein</fullName>
    </submittedName>
</protein>
<organism evidence="1 2">
    <name type="scientific">Dorcoceras hygrometricum</name>
    <dbReference type="NCBI Taxonomy" id="472368"/>
    <lineage>
        <taxon>Eukaryota</taxon>
        <taxon>Viridiplantae</taxon>
        <taxon>Streptophyta</taxon>
        <taxon>Embryophyta</taxon>
        <taxon>Tracheophyta</taxon>
        <taxon>Spermatophyta</taxon>
        <taxon>Magnoliopsida</taxon>
        <taxon>eudicotyledons</taxon>
        <taxon>Gunneridae</taxon>
        <taxon>Pentapetalae</taxon>
        <taxon>asterids</taxon>
        <taxon>lamiids</taxon>
        <taxon>Lamiales</taxon>
        <taxon>Gesneriaceae</taxon>
        <taxon>Didymocarpoideae</taxon>
        <taxon>Trichosporeae</taxon>
        <taxon>Loxocarpinae</taxon>
        <taxon>Dorcoceras</taxon>
    </lineage>
</organism>
<accession>A0A2Z6ZS28</accession>
<evidence type="ECO:0000313" key="1">
    <source>
        <dbReference type="EMBL" id="KZT75936.1"/>
    </source>
</evidence>
<dbReference type="Proteomes" id="UP000250235">
    <property type="component" value="Unassembled WGS sequence"/>
</dbReference>
<dbReference type="AlphaFoldDB" id="A0A2Z6ZS28"/>
<proteinExistence type="predicted"/>
<evidence type="ECO:0000313" key="2">
    <source>
        <dbReference type="Proteomes" id="UP000250235"/>
    </source>
</evidence>
<gene>
    <name evidence="1" type="ORF">F511_47039</name>
</gene>
<dbReference type="EMBL" id="KV173701">
    <property type="protein sequence ID" value="KZT75936.1"/>
    <property type="molecule type" value="Genomic_DNA"/>
</dbReference>
<keyword evidence="2" id="KW-1185">Reference proteome</keyword>